<dbReference type="InterPro" id="IPR046539">
    <property type="entry name" value="DUF6604"/>
</dbReference>
<dbReference type="AlphaFoldDB" id="A0A9Q9B2C3"/>
<evidence type="ECO:0000313" key="4">
    <source>
        <dbReference type="EMBL" id="USW55076.1"/>
    </source>
</evidence>
<evidence type="ECO:0000256" key="2">
    <source>
        <dbReference type="SAM" id="Phobius"/>
    </source>
</evidence>
<protein>
    <recommendedName>
        <fullName evidence="3">DUF6604 domain-containing protein</fullName>
    </recommendedName>
</protein>
<evidence type="ECO:0000259" key="3">
    <source>
        <dbReference type="Pfam" id="PF20253"/>
    </source>
</evidence>
<feature type="compositionally biased region" description="Basic residues" evidence="1">
    <location>
        <begin position="202"/>
        <end position="219"/>
    </location>
</feature>
<keyword evidence="2" id="KW-0472">Membrane</keyword>
<feature type="transmembrane region" description="Helical" evidence="2">
    <location>
        <begin position="265"/>
        <end position="285"/>
    </location>
</feature>
<feature type="transmembrane region" description="Helical" evidence="2">
    <location>
        <begin position="352"/>
        <end position="376"/>
    </location>
</feature>
<name>A0A9Q9B2C3_9PEZI</name>
<evidence type="ECO:0000313" key="5">
    <source>
        <dbReference type="Proteomes" id="UP001056384"/>
    </source>
</evidence>
<reference evidence="4" key="1">
    <citation type="submission" date="2022-06" db="EMBL/GenBank/DDBJ databases">
        <title>Complete genome sequences of two strains of the flax pathogen Septoria linicola.</title>
        <authorList>
            <person name="Lapalu N."/>
            <person name="Simon A."/>
            <person name="Demenou B."/>
            <person name="Paumier D."/>
            <person name="Guillot M.-P."/>
            <person name="Gout L."/>
            <person name="Valade R."/>
        </authorList>
    </citation>
    <scope>NUCLEOTIDE SEQUENCE</scope>
    <source>
        <strain evidence="4">SE15195</strain>
    </source>
</reference>
<feature type="domain" description="DUF6604" evidence="3">
    <location>
        <begin position="15"/>
        <end position="201"/>
    </location>
</feature>
<keyword evidence="5" id="KW-1185">Reference proteome</keyword>
<dbReference type="Pfam" id="PF20253">
    <property type="entry name" value="DUF6604"/>
    <property type="match status" value="1"/>
</dbReference>
<proteinExistence type="predicted"/>
<gene>
    <name evidence="4" type="ORF">Slin15195_G083950</name>
</gene>
<accession>A0A9Q9B2C3</accession>
<dbReference type="PANTHER" id="PTHR38795:SF1">
    <property type="entry name" value="DUF6604 DOMAIN-CONTAINING PROTEIN"/>
    <property type="match status" value="1"/>
</dbReference>
<keyword evidence="2" id="KW-0812">Transmembrane</keyword>
<dbReference type="Proteomes" id="UP001056384">
    <property type="component" value="Chromosome 7"/>
</dbReference>
<feature type="compositionally biased region" description="Basic and acidic residues" evidence="1">
    <location>
        <begin position="240"/>
        <end position="254"/>
    </location>
</feature>
<evidence type="ECO:0000256" key="1">
    <source>
        <dbReference type="SAM" id="MobiDB-lite"/>
    </source>
</evidence>
<organism evidence="4 5">
    <name type="scientific">Septoria linicola</name>
    <dbReference type="NCBI Taxonomy" id="215465"/>
    <lineage>
        <taxon>Eukaryota</taxon>
        <taxon>Fungi</taxon>
        <taxon>Dikarya</taxon>
        <taxon>Ascomycota</taxon>
        <taxon>Pezizomycotina</taxon>
        <taxon>Dothideomycetes</taxon>
        <taxon>Dothideomycetidae</taxon>
        <taxon>Mycosphaerellales</taxon>
        <taxon>Mycosphaerellaceae</taxon>
        <taxon>Septoria</taxon>
    </lineage>
</organism>
<feature type="region of interest" description="Disordered" evidence="1">
    <location>
        <begin position="193"/>
        <end position="254"/>
    </location>
</feature>
<dbReference type="PANTHER" id="PTHR38795">
    <property type="entry name" value="DUF6604 DOMAIN-CONTAINING PROTEIN"/>
    <property type="match status" value="1"/>
</dbReference>
<sequence>MANAATTDQPDPWHYRPAQATFTQWLTETALACGHAARDPKPGKVENNLSNRSYNRLKTHELKRLADIVAAHQPSVQVPRKQIAILAYVITRRQAAQEWHARQPAHTENDEGHAHFTSALQEISELLQPLVTTKTPQKSVMPQTEIGQTAEPAQPANIFDGLELENLSDWSDGAEASESEPESTITVAKSEMVKNQQAAAKAQRKARAAKLQKQRRSTGRGHPPGAYTSKGDLPDDQDGENAKIHSESSETSIKSESESDLGIQWCWSLIWKMCLLLVCLVALWLRTCVEDGSADTAAQEGSPVSTPDSPSSQRQWTLKQQQQLFESLSQHHGYTRSSIPELPKTSTSWRSVLILAISVATFAAIICLCIVTITWLQRPRTRPVSEQQRLRPICISLTPIRCWIIKTSPVYRELWTLCSIQPSMRRTRRDLLRFVSGGTVCNNPLCHHYVQDLYSLLVLLGLYGDVGDIELHGKYYLE</sequence>
<keyword evidence="2" id="KW-1133">Transmembrane helix</keyword>
<dbReference type="EMBL" id="CP099424">
    <property type="protein sequence ID" value="USW55076.1"/>
    <property type="molecule type" value="Genomic_DNA"/>
</dbReference>